<evidence type="ECO:0000313" key="3">
    <source>
        <dbReference type="EMBL" id="SHK43757.1"/>
    </source>
</evidence>
<dbReference type="AlphaFoldDB" id="A0A1M6SGR8"/>
<dbReference type="SUPFAM" id="SSF56219">
    <property type="entry name" value="DNase I-like"/>
    <property type="match status" value="1"/>
</dbReference>
<dbReference type="InterPro" id="IPR036691">
    <property type="entry name" value="Endo/exonu/phosph_ase_sf"/>
</dbReference>
<sequence length="328" mass="33792">MTDVAEVTAPTERPLRRRPRFGLAVVWTVALAVVVLPDLFGSLDSYAPFTQVVAFRPWLAAATAGLAVLLGVITVFRRRAWPVLVGTLVVALTAGFGVLPRAIAGPVATEGRPLTVMAANVLRGNADPQALAAAIRETGPDVVALPEAGERFGRRIRPLVAPLGYRVIESAGTVGVLVHERLGDVAVAVGDEAGLERPVALSGAGLGDVTVVAYHAASPVRGRMAAWRADLAMLSRWCGGEGRAVVLGDLNATLDHSALRAGAAGCTDAAAALGAGLVPTWGPSAAARALGPQIDHVLATAGIDPAAFEVRDLAGSDHRIVVARLLVR</sequence>
<protein>
    <submittedName>
        <fullName evidence="3">Uncharacterized conserved protein YafD, endonuclease/exonuclease/phosphatase (EEP) superfamily</fullName>
    </submittedName>
</protein>
<keyword evidence="3" id="KW-0378">Hydrolase</keyword>
<dbReference type="Pfam" id="PF03372">
    <property type="entry name" value="Exo_endo_phos"/>
    <property type="match status" value="1"/>
</dbReference>
<evidence type="ECO:0000259" key="2">
    <source>
        <dbReference type="Pfam" id="PF03372"/>
    </source>
</evidence>
<organism evidence="3 4">
    <name type="scientific">Pseudonocardia thermophila</name>
    <dbReference type="NCBI Taxonomy" id="1848"/>
    <lineage>
        <taxon>Bacteria</taxon>
        <taxon>Bacillati</taxon>
        <taxon>Actinomycetota</taxon>
        <taxon>Actinomycetes</taxon>
        <taxon>Pseudonocardiales</taxon>
        <taxon>Pseudonocardiaceae</taxon>
        <taxon>Pseudonocardia</taxon>
    </lineage>
</organism>
<dbReference type="GO" id="GO:0004519">
    <property type="term" value="F:endonuclease activity"/>
    <property type="evidence" value="ECO:0007669"/>
    <property type="project" value="UniProtKB-KW"/>
</dbReference>
<dbReference type="Gene3D" id="3.60.10.10">
    <property type="entry name" value="Endonuclease/exonuclease/phosphatase"/>
    <property type="match status" value="1"/>
</dbReference>
<keyword evidence="1" id="KW-0812">Transmembrane</keyword>
<dbReference type="InterPro" id="IPR005135">
    <property type="entry name" value="Endo/exonuclease/phosphatase"/>
</dbReference>
<dbReference type="EMBL" id="FRAP01000006">
    <property type="protein sequence ID" value="SHK43757.1"/>
    <property type="molecule type" value="Genomic_DNA"/>
</dbReference>
<reference evidence="3 4" key="1">
    <citation type="submission" date="2016-11" db="EMBL/GenBank/DDBJ databases">
        <authorList>
            <person name="Jaros S."/>
            <person name="Januszkiewicz K."/>
            <person name="Wedrychowicz H."/>
        </authorList>
    </citation>
    <scope>NUCLEOTIDE SEQUENCE [LARGE SCALE GENOMIC DNA]</scope>
    <source>
        <strain evidence="3 4">DSM 43832</strain>
    </source>
</reference>
<evidence type="ECO:0000256" key="1">
    <source>
        <dbReference type="SAM" id="Phobius"/>
    </source>
</evidence>
<gene>
    <name evidence="3" type="ORF">SAMN05443637_106132</name>
</gene>
<feature type="transmembrane region" description="Helical" evidence="1">
    <location>
        <begin position="83"/>
        <end position="103"/>
    </location>
</feature>
<dbReference type="GO" id="GO:0004527">
    <property type="term" value="F:exonuclease activity"/>
    <property type="evidence" value="ECO:0007669"/>
    <property type="project" value="UniProtKB-KW"/>
</dbReference>
<keyword evidence="1" id="KW-1133">Transmembrane helix</keyword>
<name>A0A1M6SGR8_PSETH</name>
<dbReference type="RefSeq" id="WP_073456730.1">
    <property type="nucleotide sequence ID" value="NZ_CALGVN010000068.1"/>
</dbReference>
<dbReference type="STRING" id="1848.SAMN05443637_106132"/>
<keyword evidence="3" id="KW-0540">Nuclease</keyword>
<proteinExistence type="predicted"/>
<keyword evidence="1" id="KW-0472">Membrane</keyword>
<dbReference type="Proteomes" id="UP000184363">
    <property type="component" value="Unassembled WGS sequence"/>
</dbReference>
<feature type="transmembrane region" description="Helical" evidence="1">
    <location>
        <begin position="21"/>
        <end position="43"/>
    </location>
</feature>
<keyword evidence="3" id="KW-0269">Exonuclease</keyword>
<feature type="transmembrane region" description="Helical" evidence="1">
    <location>
        <begin position="55"/>
        <end position="76"/>
    </location>
</feature>
<feature type="domain" description="Endonuclease/exonuclease/phosphatase" evidence="2">
    <location>
        <begin position="117"/>
        <end position="318"/>
    </location>
</feature>
<keyword evidence="3" id="KW-0255">Endonuclease</keyword>
<accession>A0A1M6SGR8</accession>
<dbReference type="OrthoDB" id="2340043at2"/>
<evidence type="ECO:0000313" key="4">
    <source>
        <dbReference type="Proteomes" id="UP000184363"/>
    </source>
</evidence>
<keyword evidence="4" id="KW-1185">Reference proteome</keyword>